<evidence type="ECO:0000313" key="9">
    <source>
        <dbReference type="EMBL" id="GAA2675069.1"/>
    </source>
</evidence>
<comment type="caution">
    <text evidence="9">The sequence shown here is derived from an EMBL/GenBank/DDBJ whole genome shotgun (WGS) entry which is preliminary data.</text>
</comment>
<organism evidence="9 10">
    <name type="scientific">Streptomyces lunalinharesii</name>
    <dbReference type="NCBI Taxonomy" id="333384"/>
    <lineage>
        <taxon>Bacteria</taxon>
        <taxon>Bacillati</taxon>
        <taxon>Actinomycetota</taxon>
        <taxon>Actinomycetes</taxon>
        <taxon>Kitasatosporales</taxon>
        <taxon>Streptomycetaceae</taxon>
        <taxon>Streptomyces</taxon>
    </lineage>
</organism>
<name>A0ABN3SG21_9ACTN</name>
<keyword evidence="2" id="KW-1003">Cell membrane</keyword>
<dbReference type="InterPro" id="IPR010432">
    <property type="entry name" value="RDD"/>
</dbReference>
<feature type="region of interest" description="Disordered" evidence="6">
    <location>
        <begin position="1"/>
        <end position="91"/>
    </location>
</feature>
<dbReference type="PANTHER" id="PTHR36115">
    <property type="entry name" value="PROLINE-RICH ANTIGEN HOMOLOG-RELATED"/>
    <property type="match status" value="1"/>
</dbReference>
<sequence length="255" mass="26128">MSTDQPRPGPGEPPEHDPFLKQPPGPPAGGAPHDGAPRNGSPYGAGPGEGGGPPGGAPPPPGGPPPPPPPPGAGQPPPYGGGPYGGPPAGGPYGGAGEYGADPLAGMPPLANRGKRLVARIIDALIIGVPVTLIMNAIVGWVDYFSTSSVETSKQATVSGVTMLAYLIYEGLMLTSRGQTLGKMAMRIRVAMLSDGAIPTAQAGWTRAAVYTLPEIIPCCGFIFWLVNVLWCTWDKPYQQCLHDKAARTVVVATD</sequence>
<feature type="domain" description="RDD" evidence="8">
    <location>
        <begin position="111"/>
        <end position="247"/>
    </location>
</feature>
<evidence type="ECO:0000256" key="6">
    <source>
        <dbReference type="SAM" id="MobiDB-lite"/>
    </source>
</evidence>
<evidence type="ECO:0000313" key="10">
    <source>
        <dbReference type="Proteomes" id="UP001500994"/>
    </source>
</evidence>
<evidence type="ECO:0000259" key="8">
    <source>
        <dbReference type="Pfam" id="PF06271"/>
    </source>
</evidence>
<dbReference type="Proteomes" id="UP001500994">
    <property type="component" value="Unassembled WGS sequence"/>
</dbReference>
<feature type="compositionally biased region" description="Gly residues" evidence="6">
    <location>
        <begin position="43"/>
        <end position="54"/>
    </location>
</feature>
<feature type="compositionally biased region" description="Pro residues" evidence="6">
    <location>
        <begin position="55"/>
        <end position="90"/>
    </location>
</feature>
<evidence type="ECO:0000256" key="7">
    <source>
        <dbReference type="SAM" id="Phobius"/>
    </source>
</evidence>
<keyword evidence="10" id="KW-1185">Reference proteome</keyword>
<gene>
    <name evidence="9" type="ORF">GCM10009864_52840</name>
</gene>
<dbReference type="PANTHER" id="PTHR36115:SF4">
    <property type="entry name" value="MEMBRANE PROTEIN"/>
    <property type="match status" value="1"/>
</dbReference>
<keyword evidence="4 7" id="KW-1133">Transmembrane helix</keyword>
<proteinExistence type="predicted"/>
<keyword evidence="5 7" id="KW-0472">Membrane</keyword>
<feature type="transmembrane region" description="Helical" evidence="7">
    <location>
        <begin position="117"/>
        <end position="138"/>
    </location>
</feature>
<dbReference type="Pfam" id="PF06271">
    <property type="entry name" value="RDD"/>
    <property type="match status" value="1"/>
</dbReference>
<dbReference type="EMBL" id="BAAARK010000019">
    <property type="protein sequence ID" value="GAA2675069.1"/>
    <property type="molecule type" value="Genomic_DNA"/>
</dbReference>
<accession>A0ABN3SG21</accession>
<protein>
    <recommendedName>
        <fullName evidence="8">RDD domain-containing protein</fullName>
    </recommendedName>
</protein>
<dbReference type="RefSeq" id="WP_344580403.1">
    <property type="nucleotide sequence ID" value="NZ_BAAARK010000019.1"/>
</dbReference>
<evidence type="ECO:0000256" key="1">
    <source>
        <dbReference type="ARBA" id="ARBA00004651"/>
    </source>
</evidence>
<evidence type="ECO:0000256" key="4">
    <source>
        <dbReference type="ARBA" id="ARBA00022989"/>
    </source>
</evidence>
<evidence type="ECO:0000256" key="2">
    <source>
        <dbReference type="ARBA" id="ARBA00022475"/>
    </source>
</evidence>
<comment type="subcellular location">
    <subcellularLocation>
        <location evidence="1">Cell membrane</location>
        <topology evidence="1">Multi-pass membrane protein</topology>
    </subcellularLocation>
</comment>
<reference evidence="9 10" key="1">
    <citation type="journal article" date="2019" name="Int. J. Syst. Evol. Microbiol.">
        <title>The Global Catalogue of Microorganisms (GCM) 10K type strain sequencing project: providing services to taxonomists for standard genome sequencing and annotation.</title>
        <authorList>
            <consortium name="The Broad Institute Genomics Platform"/>
            <consortium name="The Broad Institute Genome Sequencing Center for Infectious Disease"/>
            <person name="Wu L."/>
            <person name="Ma J."/>
        </authorList>
    </citation>
    <scope>NUCLEOTIDE SEQUENCE [LARGE SCALE GENOMIC DNA]</scope>
    <source>
        <strain evidence="9 10">JCM 16374</strain>
    </source>
</reference>
<evidence type="ECO:0000256" key="5">
    <source>
        <dbReference type="ARBA" id="ARBA00023136"/>
    </source>
</evidence>
<keyword evidence="3 7" id="KW-0812">Transmembrane</keyword>
<dbReference type="InterPro" id="IPR051791">
    <property type="entry name" value="Pra-immunoreactive"/>
</dbReference>
<evidence type="ECO:0000256" key="3">
    <source>
        <dbReference type="ARBA" id="ARBA00022692"/>
    </source>
</evidence>